<dbReference type="InterPro" id="IPR059000">
    <property type="entry name" value="ATPase_P-type_domA"/>
</dbReference>
<evidence type="ECO:0000256" key="6">
    <source>
        <dbReference type="ARBA" id="ARBA00022723"/>
    </source>
</evidence>
<organism evidence="19 20">
    <name type="scientific">Halochromatium salexigens</name>
    <name type="common">Chromatium salexigens</name>
    <dbReference type="NCBI Taxonomy" id="49447"/>
    <lineage>
        <taxon>Bacteria</taxon>
        <taxon>Pseudomonadati</taxon>
        <taxon>Pseudomonadota</taxon>
        <taxon>Gammaproteobacteria</taxon>
        <taxon>Chromatiales</taxon>
        <taxon>Chromatiaceae</taxon>
        <taxon>Halochromatium</taxon>
    </lineage>
</organism>
<keyword evidence="13" id="KW-0406">Ion transport</keyword>
<dbReference type="GO" id="GO:0005388">
    <property type="term" value="F:P-type calcium transporter activity"/>
    <property type="evidence" value="ECO:0007669"/>
    <property type="project" value="UniProtKB-EC"/>
</dbReference>
<evidence type="ECO:0000259" key="18">
    <source>
        <dbReference type="Pfam" id="PF00690"/>
    </source>
</evidence>
<dbReference type="InterPro" id="IPR023214">
    <property type="entry name" value="HAD_sf"/>
</dbReference>
<evidence type="ECO:0000256" key="9">
    <source>
        <dbReference type="ARBA" id="ARBA00022840"/>
    </source>
</evidence>
<evidence type="ECO:0000259" key="17">
    <source>
        <dbReference type="Pfam" id="PF00689"/>
    </source>
</evidence>
<dbReference type="Gene3D" id="2.70.150.10">
    <property type="entry name" value="Calcium-transporting ATPase, cytoplasmic transduction domain A"/>
    <property type="match status" value="1"/>
</dbReference>
<dbReference type="SFLD" id="SFLDS00003">
    <property type="entry name" value="Haloacid_Dehalogenase"/>
    <property type="match status" value="1"/>
</dbReference>
<feature type="domain" description="Cation-transporting P-type ATPase C-terminal" evidence="17">
    <location>
        <begin position="708"/>
        <end position="876"/>
    </location>
</feature>
<dbReference type="SFLD" id="SFLDF00027">
    <property type="entry name" value="p-type_atpase"/>
    <property type="match status" value="1"/>
</dbReference>
<protein>
    <recommendedName>
        <fullName evidence="2">P-type Ca(2+) transporter</fullName>
        <ecNumber evidence="2">7.2.2.10</ecNumber>
    </recommendedName>
</protein>
<keyword evidence="6" id="KW-0479">Metal-binding</keyword>
<feature type="transmembrane region" description="Helical" evidence="15">
    <location>
        <begin position="683"/>
        <end position="704"/>
    </location>
</feature>
<dbReference type="PANTHER" id="PTHR24093:SF477">
    <property type="entry name" value="CALCIUM-TRANSPORTING ATPASE"/>
    <property type="match status" value="1"/>
</dbReference>
<feature type="domain" description="P-type ATPase A" evidence="16">
    <location>
        <begin position="103"/>
        <end position="216"/>
    </location>
</feature>
<keyword evidence="4" id="KW-0109">Calcium transport</keyword>
<keyword evidence="9" id="KW-0067">ATP-binding</keyword>
<feature type="transmembrane region" description="Helical" evidence="15">
    <location>
        <begin position="783"/>
        <end position="804"/>
    </location>
</feature>
<feature type="transmembrane region" description="Helical" evidence="15">
    <location>
        <begin position="277"/>
        <end position="299"/>
    </location>
</feature>
<name>A0AAJ0UGX1_HALSE</name>
<feature type="transmembrane region" description="Helical" evidence="15">
    <location>
        <begin position="855"/>
        <end position="874"/>
    </location>
</feature>
<dbReference type="Gene3D" id="3.40.1110.10">
    <property type="entry name" value="Calcium-transporting ATPase, cytoplasmic domain N"/>
    <property type="match status" value="1"/>
</dbReference>
<gene>
    <name evidence="19" type="ORF">CCR82_08895</name>
</gene>
<evidence type="ECO:0000256" key="1">
    <source>
        <dbReference type="ARBA" id="ARBA00004141"/>
    </source>
</evidence>
<evidence type="ECO:0000256" key="3">
    <source>
        <dbReference type="ARBA" id="ARBA00022448"/>
    </source>
</evidence>
<dbReference type="InterPro" id="IPR006068">
    <property type="entry name" value="ATPase_P-typ_cation-transptr_C"/>
</dbReference>
<dbReference type="SUPFAM" id="SSF81660">
    <property type="entry name" value="Metal cation-transporting ATPase, ATP-binding domain N"/>
    <property type="match status" value="1"/>
</dbReference>
<dbReference type="InterPro" id="IPR018303">
    <property type="entry name" value="ATPase_P-typ_P_site"/>
</dbReference>
<dbReference type="Pfam" id="PF13246">
    <property type="entry name" value="Cation_ATPase"/>
    <property type="match status" value="1"/>
</dbReference>
<evidence type="ECO:0000256" key="15">
    <source>
        <dbReference type="SAM" id="Phobius"/>
    </source>
</evidence>
<dbReference type="NCBIfam" id="TIGR01517">
    <property type="entry name" value="ATPase-IIB_Ca"/>
    <property type="match status" value="1"/>
</dbReference>
<dbReference type="Proteomes" id="UP001296967">
    <property type="component" value="Unassembled WGS sequence"/>
</dbReference>
<feature type="transmembrane region" description="Helical" evidence="15">
    <location>
        <begin position="71"/>
        <end position="89"/>
    </location>
</feature>
<dbReference type="SFLD" id="SFLDG00002">
    <property type="entry name" value="C1.7:_P-type_atpase_like"/>
    <property type="match status" value="1"/>
</dbReference>
<dbReference type="AlphaFoldDB" id="A0AAJ0UGX1"/>
<dbReference type="NCBIfam" id="TIGR01494">
    <property type="entry name" value="ATPase_P-type"/>
    <property type="match status" value="2"/>
</dbReference>
<dbReference type="InterPro" id="IPR001757">
    <property type="entry name" value="P_typ_ATPase"/>
</dbReference>
<dbReference type="SUPFAM" id="SSF81665">
    <property type="entry name" value="Calcium ATPase, transmembrane domain M"/>
    <property type="match status" value="1"/>
</dbReference>
<evidence type="ECO:0000259" key="16">
    <source>
        <dbReference type="Pfam" id="PF00122"/>
    </source>
</evidence>
<dbReference type="GO" id="GO:0046872">
    <property type="term" value="F:metal ion binding"/>
    <property type="evidence" value="ECO:0007669"/>
    <property type="project" value="UniProtKB-KW"/>
</dbReference>
<dbReference type="PRINTS" id="PR00120">
    <property type="entry name" value="HATPASE"/>
</dbReference>
<dbReference type="Pfam" id="PF00122">
    <property type="entry name" value="E1-E2_ATPase"/>
    <property type="match status" value="1"/>
</dbReference>
<proteinExistence type="predicted"/>
<feature type="transmembrane region" description="Helical" evidence="15">
    <location>
        <begin position="825"/>
        <end position="843"/>
    </location>
</feature>
<evidence type="ECO:0000256" key="13">
    <source>
        <dbReference type="ARBA" id="ARBA00023065"/>
    </source>
</evidence>
<feature type="transmembrane region" description="Helical" evidence="15">
    <location>
        <begin position="239"/>
        <end position="257"/>
    </location>
</feature>
<keyword evidence="7" id="KW-0547">Nucleotide-binding</keyword>
<evidence type="ECO:0000256" key="10">
    <source>
        <dbReference type="ARBA" id="ARBA00022842"/>
    </source>
</evidence>
<keyword evidence="11" id="KW-1278">Translocase</keyword>
<dbReference type="InterPro" id="IPR044492">
    <property type="entry name" value="P_typ_ATPase_HD_dom"/>
</dbReference>
<dbReference type="GO" id="GO:0005886">
    <property type="term" value="C:plasma membrane"/>
    <property type="evidence" value="ECO:0007669"/>
    <property type="project" value="TreeGrafter"/>
</dbReference>
<comment type="caution">
    <text evidence="19">The sequence shown here is derived from an EMBL/GenBank/DDBJ whole genome shotgun (WGS) entry which is preliminary data.</text>
</comment>
<keyword evidence="5 15" id="KW-0812">Transmembrane</keyword>
<reference evidence="19" key="1">
    <citation type="submission" date="2017-05" db="EMBL/GenBank/DDBJ databases">
        <authorList>
            <person name="Imhoff J.F."/>
            <person name="Rahn T."/>
            <person name="Kuenzel S."/>
            <person name="Neulinger S.C."/>
        </authorList>
    </citation>
    <scope>NUCLEOTIDE SEQUENCE</scope>
    <source>
        <strain evidence="19">DSM 4395</strain>
    </source>
</reference>
<accession>A0AAJ0UGX1</accession>
<dbReference type="Pfam" id="PF00689">
    <property type="entry name" value="Cation_ATPase_C"/>
    <property type="match status" value="1"/>
</dbReference>
<keyword evidence="14 15" id="KW-0472">Membrane</keyword>
<dbReference type="Gene3D" id="1.20.1110.10">
    <property type="entry name" value="Calcium-transporting ATPase, transmembrane domain"/>
    <property type="match status" value="1"/>
</dbReference>
<keyword evidence="8" id="KW-0106">Calcium</keyword>
<dbReference type="SUPFAM" id="SSF56784">
    <property type="entry name" value="HAD-like"/>
    <property type="match status" value="1"/>
</dbReference>
<evidence type="ECO:0000256" key="2">
    <source>
        <dbReference type="ARBA" id="ARBA00012790"/>
    </source>
</evidence>
<dbReference type="EMBL" id="NHSF01000054">
    <property type="protein sequence ID" value="MBK5930635.1"/>
    <property type="molecule type" value="Genomic_DNA"/>
</dbReference>
<dbReference type="PANTHER" id="PTHR24093">
    <property type="entry name" value="CATION TRANSPORTING ATPASE"/>
    <property type="match status" value="1"/>
</dbReference>
<dbReference type="InterPro" id="IPR006408">
    <property type="entry name" value="P-type_ATPase_IIB"/>
</dbReference>
<evidence type="ECO:0000256" key="12">
    <source>
        <dbReference type="ARBA" id="ARBA00022989"/>
    </source>
</evidence>
<dbReference type="PRINTS" id="PR00119">
    <property type="entry name" value="CATATPASE"/>
</dbReference>
<comment type="subcellular location">
    <subcellularLocation>
        <location evidence="1">Membrane</location>
        <topology evidence="1">Multi-pass membrane protein</topology>
    </subcellularLocation>
</comment>
<evidence type="ECO:0000256" key="4">
    <source>
        <dbReference type="ARBA" id="ARBA00022568"/>
    </source>
</evidence>
<dbReference type="GO" id="GO:0016887">
    <property type="term" value="F:ATP hydrolysis activity"/>
    <property type="evidence" value="ECO:0007669"/>
    <property type="project" value="InterPro"/>
</dbReference>
<evidence type="ECO:0000256" key="5">
    <source>
        <dbReference type="ARBA" id="ARBA00022692"/>
    </source>
</evidence>
<dbReference type="InterPro" id="IPR008250">
    <property type="entry name" value="ATPase_P-typ_transduc_dom_A_sf"/>
</dbReference>
<feature type="transmembrane region" description="Helical" evidence="15">
    <location>
        <begin position="757"/>
        <end position="777"/>
    </location>
</feature>
<dbReference type="EC" id="7.2.2.10" evidence="2"/>
<sequence length="893" mass="96650">MKNTYPGLTTDEVKASRAQWGSNALTPQESEGFWDKLKGNFEDPTIIVLMVALVMITALALFGYAEWYEGVGIAIAVVIATGVATWSEYKNEGAFQRLLTDASQIQVKVFRDGSSLEIPIDELVVGDKVLLQPGDKVPADGIVLSGELTVDQASMTGESEPVNKNAVPSREAAAEVADLHDPHWVFRGSVIEDGEAIVELAAVGDKSFYGRLAQEMSSEARETPLQAKLSVLAGQIGKFGLFGGIAIAFAFMGQKLFMERGLTLATLGPFLADWANWGALVSDFVTAIILAAVIIVVAVPEGLPMMVAIVLSINMRKLLQDRVLVRKLLGIEAAGSLNVLFTDKTGTLTRGQLQVSTVVLGDGQQWSEFATLPEPIRATVGTSIRLNTMAVIDVSQPDAVNIIGADRTEQALLRFVEPVLREPDPASVVDMVAFSTARKFSAVQLEDGPATTLIKGAPELILARCTQMLDADGQTRPLAPAELDSTLNALAERSMRLLALAVSDAPIGEHKGLPEQMTLVAVVGLRDELRPESRDAVRVAREAGVHVVMVTGDRHETARAIATDVGLLDPGTGVAMTSKEIEALSDEELKAVLPRLQAVSRAYPHTKSRLVQAAQEIGLVGGMTGDGVNDAGALKRSDVGFSMGSGTEVAKEAGDIVILNDNFSSLTRAVLYGRTLFKSIRKFLIFQLTVNVSAILVAFLGPFFGFDLPLTMVQLLWINLIMDTLAALAFSGEAALDRYMREKPIPRDTPIISGDMWSSILINGFAIAVLSIVFLTFAPIRGLFSSEAAFLTGFFAFFVFINNFNKFNARTENTDLFEHLTENRLFIIVVALIFTLQIVFTYFGGEVLRTVGLSFGEWIWVLLFSAVIIPIDLARKTMRDKLGLHPVETFEKN</sequence>
<feature type="domain" description="Cation-transporting P-type ATPase N-terminal" evidence="18">
    <location>
        <begin position="6"/>
        <end position="54"/>
    </location>
</feature>
<keyword evidence="3" id="KW-0813">Transport</keyword>
<keyword evidence="10" id="KW-0460">Magnesium</keyword>
<dbReference type="Gene3D" id="3.40.50.1000">
    <property type="entry name" value="HAD superfamily/HAD-like"/>
    <property type="match status" value="1"/>
</dbReference>
<evidence type="ECO:0000313" key="20">
    <source>
        <dbReference type="Proteomes" id="UP001296967"/>
    </source>
</evidence>
<dbReference type="Pfam" id="PF00690">
    <property type="entry name" value="Cation_ATPase_N"/>
    <property type="match status" value="1"/>
</dbReference>
<dbReference type="InterPro" id="IPR023298">
    <property type="entry name" value="ATPase_P-typ_TM_dom_sf"/>
</dbReference>
<dbReference type="InterPro" id="IPR036412">
    <property type="entry name" value="HAD-like_sf"/>
</dbReference>
<dbReference type="RefSeq" id="WP_201245223.1">
    <property type="nucleotide sequence ID" value="NZ_NHSF01000054.1"/>
</dbReference>
<evidence type="ECO:0000313" key="19">
    <source>
        <dbReference type="EMBL" id="MBK5930635.1"/>
    </source>
</evidence>
<dbReference type="PROSITE" id="PS00154">
    <property type="entry name" value="ATPASE_E1_E2"/>
    <property type="match status" value="1"/>
</dbReference>
<evidence type="ECO:0000256" key="7">
    <source>
        <dbReference type="ARBA" id="ARBA00022741"/>
    </source>
</evidence>
<evidence type="ECO:0000256" key="8">
    <source>
        <dbReference type="ARBA" id="ARBA00022837"/>
    </source>
</evidence>
<keyword evidence="12 15" id="KW-1133">Transmembrane helix</keyword>
<evidence type="ECO:0000256" key="11">
    <source>
        <dbReference type="ARBA" id="ARBA00022967"/>
    </source>
</evidence>
<feature type="transmembrane region" description="Helical" evidence="15">
    <location>
        <begin position="716"/>
        <end position="736"/>
    </location>
</feature>
<dbReference type="SUPFAM" id="SSF81653">
    <property type="entry name" value="Calcium ATPase, transduction domain A"/>
    <property type="match status" value="1"/>
</dbReference>
<dbReference type="InterPro" id="IPR023299">
    <property type="entry name" value="ATPase_P-typ_cyto_dom_N"/>
</dbReference>
<feature type="transmembrane region" description="Helical" evidence="15">
    <location>
        <begin position="46"/>
        <end position="65"/>
    </location>
</feature>
<reference evidence="19" key="2">
    <citation type="journal article" date="2020" name="Microorganisms">
        <title>Osmotic Adaptation and Compatible Solute Biosynthesis of Phototrophic Bacteria as Revealed from Genome Analyses.</title>
        <authorList>
            <person name="Imhoff J.F."/>
            <person name="Rahn T."/>
            <person name="Kunzel S."/>
            <person name="Keller A."/>
            <person name="Neulinger S.C."/>
        </authorList>
    </citation>
    <scope>NUCLEOTIDE SEQUENCE</scope>
    <source>
        <strain evidence="19">DSM 4395</strain>
    </source>
</reference>
<keyword evidence="20" id="KW-1185">Reference proteome</keyword>
<evidence type="ECO:0000256" key="14">
    <source>
        <dbReference type="ARBA" id="ARBA00023136"/>
    </source>
</evidence>
<dbReference type="GO" id="GO:0005524">
    <property type="term" value="F:ATP binding"/>
    <property type="evidence" value="ECO:0007669"/>
    <property type="project" value="UniProtKB-KW"/>
</dbReference>
<dbReference type="InterPro" id="IPR004014">
    <property type="entry name" value="ATPase_P-typ_cation-transptr_N"/>
</dbReference>